<comment type="subcellular location">
    <subcellularLocation>
        <location evidence="3 10">Cytoplasm</location>
    </subcellularLocation>
</comment>
<comment type="pathway">
    <text evidence="10">Carbohydrate biosynthesis; D-glycero-D-manno-heptose 7-phosphate biosynthesis; D-glycero-alpha-D-manno-heptose 7-phosphate and D-glycero-beta-D-manno-heptose 7-phosphate from sedoheptulose 7-phosphate: step 1/1.</text>
</comment>
<evidence type="ECO:0000256" key="9">
    <source>
        <dbReference type="ARBA" id="ARBA00023277"/>
    </source>
</evidence>
<dbReference type="HAMAP" id="MF_00067">
    <property type="entry name" value="GmhA"/>
    <property type="match status" value="1"/>
</dbReference>
<feature type="binding site" evidence="10">
    <location>
        <position position="60"/>
    </location>
    <ligand>
        <name>Zn(2+)</name>
        <dbReference type="ChEBI" id="CHEBI:29105"/>
    </ligand>
</feature>
<dbReference type="SUPFAM" id="SSF53697">
    <property type="entry name" value="SIS domain"/>
    <property type="match status" value="1"/>
</dbReference>
<dbReference type="Pfam" id="PF13580">
    <property type="entry name" value="SIS_2"/>
    <property type="match status" value="1"/>
</dbReference>
<dbReference type="PANTHER" id="PTHR30390">
    <property type="entry name" value="SEDOHEPTULOSE 7-PHOSPHATE ISOMERASE / DNAA INITIATOR-ASSOCIATING FACTOR FOR REPLICATION INITIATION"/>
    <property type="match status" value="1"/>
</dbReference>
<feature type="binding site" evidence="10">
    <location>
        <begin position="93"/>
        <end position="94"/>
    </location>
    <ligand>
        <name>substrate</name>
    </ligand>
</feature>
<feature type="binding site" evidence="10">
    <location>
        <position position="174"/>
    </location>
    <ligand>
        <name>Zn(2+)</name>
        <dbReference type="ChEBI" id="CHEBI:29105"/>
    </ligand>
</feature>
<dbReference type="GO" id="GO:0008968">
    <property type="term" value="F:D-sedoheptulose 7-phosphate isomerase activity"/>
    <property type="evidence" value="ECO:0007669"/>
    <property type="project" value="UniProtKB-UniRule"/>
</dbReference>
<dbReference type="EMBL" id="JAAGYR010000001">
    <property type="protein sequence ID" value="NEN74860.1"/>
    <property type="molecule type" value="Genomic_DNA"/>
</dbReference>
<dbReference type="GO" id="GO:0097367">
    <property type="term" value="F:carbohydrate derivative binding"/>
    <property type="evidence" value="ECO:0007669"/>
    <property type="project" value="InterPro"/>
</dbReference>
<dbReference type="RefSeq" id="WP_163763663.1">
    <property type="nucleotide sequence ID" value="NZ_JAAGYR010000001.1"/>
</dbReference>
<evidence type="ECO:0000256" key="10">
    <source>
        <dbReference type="HAMAP-Rule" id="MF_00067"/>
    </source>
</evidence>
<dbReference type="NCBIfam" id="NF010546">
    <property type="entry name" value="PRK13936.1"/>
    <property type="match status" value="1"/>
</dbReference>
<dbReference type="InterPro" id="IPR046348">
    <property type="entry name" value="SIS_dom_sf"/>
</dbReference>
<keyword evidence="6 10" id="KW-0479">Metal-binding</keyword>
<dbReference type="GO" id="GO:0005975">
    <property type="term" value="P:carbohydrate metabolic process"/>
    <property type="evidence" value="ECO:0007669"/>
    <property type="project" value="UniProtKB-UniRule"/>
</dbReference>
<proteinExistence type="inferred from homology"/>
<dbReference type="AlphaFoldDB" id="A0A6L9Y3A1"/>
<evidence type="ECO:0000256" key="1">
    <source>
        <dbReference type="ARBA" id="ARBA00000348"/>
    </source>
</evidence>
<feature type="binding site" evidence="10">
    <location>
        <position position="124"/>
    </location>
    <ligand>
        <name>substrate</name>
    </ligand>
</feature>
<sequence>MDLLTRISMHFEDNAKALQLSAEALSTPLAQATEKLTQTIQQGKKVLACGNGGSAADAQHFIAELVGRFERDRMPLAGIALNTDTSILTAVGNDYGFDDIFERQVRALGQTGDILVAISTSGHSPNVIKAIHTAHQKGLTVIALSGKGGGALNDILKPSDIHLCVPHNRTMRIQEIHILLLHIMCDGLDAVILGDN</sequence>
<keyword evidence="7 10" id="KW-0862">Zinc</keyword>
<dbReference type="InterPro" id="IPR035461">
    <property type="entry name" value="GmhA/DiaA"/>
</dbReference>
<accession>A0A6L9Y3A1</accession>
<keyword evidence="9 10" id="KW-0119">Carbohydrate metabolism</keyword>
<gene>
    <name evidence="10" type="primary">gmhA</name>
    <name evidence="12" type="ORF">F9B74_00745</name>
</gene>
<keyword evidence="5 10" id="KW-0963">Cytoplasm</keyword>
<feature type="domain" description="SIS" evidence="11">
    <location>
        <begin position="36"/>
        <end position="196"/>
    </location>
</feature>
<evidence type="ECO:0000313" key="13">
    <source>
        <dbReference type="Proteomes" id="UP000477651"/>
    </source>
</evidence>
<feature type="binding site" evidence="10">
    <location>
        <position position="174"/>
    </location>
    <ligand>
        <name>substrate</name>
    </ligand>
</feature>
<feature type="binding site" evidence="10">
    <location>
        <position position="64"/>
    </location>
    <ligand>
        <name>substrate</name>
    </ligand>
</feature>
<dbReference type="InterPro" id="IPR001347">
    <property type="entry name" value="SIS_dom"/>
</dbReference>
<evidence type="ECO:0000259" key="11">
    <source>
        <dbReference type="PROSITE" id="PS51464"/>
    </source>
</evidence>
<dbReference type="InterPro" id="IPR004515">
    <property type="entry name" value="Phosphoheptose_Isoase"/>
</dbReference>
<dbReference type="PROSITE" id="PS51464">
    <property type="entry name" value="SIS"/>
    <property type="match status" value="1"/>
</dbReference>
<comment type="cofactor">
    <cofactor evidence="10">
        <name>Zn(2+)</name>
        <dbReference type="ChEBI" id="CHEBI:29105"/>
    </cofactor>
    <text evidence="10">Binds 1 zinc ion per subunit.</text>
</comment>
<comment type="function">
    <text evidence="2 10">Catalyzes the isomerization of sedoheptulose 7-phosphate in D-glycero-D-manno-heptose 7-phosphate.</text>
</comment>
<keyword evidence="8 10" id="KW-0413">Isomerase</keyword>
<keyword evidence="13" id="KW-1185">Reference proteome</keyword>
<comment type="miscellaneous">
    <text evidence="10">The reaction produces a racemic mixture of D-glycero-alpha-D-manno-heptose 7-phosphate and D-glycero-beta-D-manno-heptose 7-phosphate.</text>
</comment>
<feature type="binding site" evidence="10">
    <location>
        <begin position="51"/>
        <end position="53"/>
    </location>
    <ligand>
        <name>substrate</name>
    </ligand>
</feature>
<evidence type="ECO:0000256" key="5">
    <source>
        <dbReference type="ARBA" id="ARBA00022490"/>
    </source>
</evidence>
<reference evidence="12 13" key="1">
    <citation type="submission" date="2020-02" db="EMBL/GenBank/DDBJ databases">
        <title>Pelistega sp. NLN82 were isolated from wild rodents of the Hainan Island.</title>
        <authorList>
            <person name="Niu N."/>
            <person name="Zhou J."/>
        </authorList>
    </citation>
    <scope>NUCLEOTIDE SEQUENCE [LARGE SCALE GENOMIC DNA]</scope>
    <source>
        <strain evidence="12 13">NLN82</strain>
    </source>
</reference>
<organism evidence="12 13">
    <name type="scientific">Pelistega ratti</name>
    <dbReference type="NCBI Taxonomy" id="2652177"/>
    <lineage>
        <taxon>Bacteria</taxon>
        <taxon>Pseudomonadati</taxon>
        <taxon>Pseudomonadota</taxon>
        <taxon>Betaproteobacteria</taxon>
        <taxon>Burkholderiales</taxon>
        <taxon>Alcaligenaceae</taxon>
        <taxon>Pelistega</taxon>
    </lineage>
</organism>
<dbReference type="Gene3D" id="3.40.50.10490">
    <property type="entry name" value="Glucose-6-phosphate isomerase like protein, domain 1"/>
    <property type="match status" value="1"/>
</dbReference>
<protein>
    <recommendedName>
        <fullName evidence="10">Phosphoheptose isomerase</fullName>
        <ecNumber evidence="10">5.3.1.28</ecNumber>
    </recommendedName>
    <alternativeName>
        <fullName evidence="10">Sedoheptulose 7-phosphate isomerase</fullName>
    </alternativeName>
</protein>
<dbReference type="Proteomes" id="UP000477651">
    <property type="component" value="Unassembled WGS sequence"/>
</dbReference>
<evidence type="ECO:0000256" key="8">
    <source>
        <dbReference type="ARBA" id="ARBA00023235"/>
    </source>
</evidence>
<dbReference type="GO" id="GO:0005737">
    <property type="term" value="C:cytoplasm"/>
    <property type="evidence" value="ECO:0007669"/>
    <property type="project" value="UniProtKB-SubCell"/>
</dbReference>
<dbReference type="CDD" id="cd05006">
    <property type="entry name" value="SIS_GmhA"/>
    <property type="match status" value="1"/>
</dbReference>
<dbReference type="GO" id="GO:0008270">
    <property type="term" value="F:zinc ion binding"/>
    <property type="evidence" value="ECO:0007669"/>
    <property type="project" value="UniProtKB-UniRule"/>
</dbReference>
<comment type="subunit">
    <text evidence="10">Homotetramer.</text>
</comment>
<evidence type="ECO:0000256" key="7">
    <source>
        <dbReference type="ARBA" id="ARBA00022833"/>
    </source>
</evidence>
<dbReference type="EC" id="5.3.1.28" evidence="10"/>
<evidence type="ECO:0000256" key="2">
    <source>
        <dbReference type="ARBA" id="ARBA00003172"/>
    </source>
</evidence>
<evidence type="ECO:0000313" key="12">
    <source>
        <dbReference type="EMBL" id="NEN74860.1"/>
    </source>
</evidence>
<evidence type="ECO:0000256" key="4">
    <source>
        <dbReference type="ARBA" id="ARBA00009894"/>
    </source>
</evidence>
<comment type="caution">
    <text evidence="12">The sequence shown here is derived from an EMBL/GenBank/DDBJ whole genome shotgun (WGS) entry which is preliminary data.</text>
</comment>
<evidence type="ECO:0000256" key="3">
    <source>
        <dbReference type="ARBA" id="ARBA00004496"/>
    </source>
</evidence>
<feature type="binding site" evidence="10">
    <location>
        <position position="182"/>
    </location>
    <ligand>
        <name>Zn(2+)</name>
        <dbReference type="ChEBI" id="CHEBI:29105"/>
    </ligand>
</feature>
<dbReference type="InterPro" id="IPR050099">
    <property type="entry name" value="SIS_GmhA/DiaA_subfam"/>
</dbReference>
<dbReference type="UniPathway" id="UPA00041">
    <property type="reaction ID" value="UER00436"/>
</dbReference>
<evidence type="ECO:0000256" key="6">
    <source>
        <dbReference type="ARBA" id="ARBA00022723"/>
    </source>
</evidence>
<comment type="similarity">
    <text evidence="4 10">Belongs to the SIS family. GmhA subfamily.</text>
</comment>
<feature type="binding site" evidence="10">
    <location>
        <begin position="119"/>
        <end position="121"/>
    </location>
    <ligand>
        <name>substrate</name>
    </ligand>
</feature>
<comment type="catalytic activity">
    <reaction evidence="1 10">
        <text>2 D-sedoheptulose 7-phosphate = D-glycero-alpha-D-manno-heptose 7-phosphate + D-glycero-beta-D-manno-heptose 7-phosphate</text>
        <dbReference type="Rhea" id="RHEA:27489"/>
        <dbReference type="ChEBI" id="CHEBI:57483"/>
        <dbReference type="ChEBI" id="CHEBI:60203"/>
        <dbReference type="ChEBI" id="CHEBI:60204"/>
        <dbReference type="EC" id="5.3.1.28"/>
    </reaction>
</comment>
<name>A0A6L9Y3A1_9BURK</name>
<dbReference type="GO" id="GO:2001061">
    <property type="term" value="P:D-glycero-D-manno-heptose 7-phosphate biosynthetic process"/>
    <property type="evidence" value="ECO:0007669"/>
    <property type="project" value="UniProtKB-UniPathway"/>
</dbReference>
<feature type="binding site" evidence="10">
    <location>
        <position position="64"/>
    </location>
    <ligand>
        <name>Zn(2+)</name>
        <dbReference type="ChEBI" id="CHEBI:29105"/>
    </ligand>
</feature>
<dbReference type="PANTHER" id="PTHR30390:SF6">
    <property type="entry name" value="DNAA INITIATOR-ASSOCIATING PROTEIN DIAA"/>
    <property type="match status" value="1"/>
</dbReference>